<dbReference type="GO" id="GO:0031116">
    <property type="term" value="P:positive regulation of microtubule polymerization"/>
    <property type="evidence" value="ECO:0007669"/>
    <property type="project" value="TreeGrafter"/>
</dbReference>
<dbReference type="SMART" id="SM00248">
    <property type="entry name" value="ANK"/>
    <property type="match status" value="3"/>
</dbReference>
<dbReference type="InterPro" id="IPR002110">
    <property type="entry name" value="Ankyrin_rpt"/>
</dbReference>
<dbReference type="STRING" id="282301.A0A1I8J9R9"/>
<proteinExistence type="predicted"/>
<keyword evidence="1" id="KW-1185">Reference proteome</keyword>
<dbReference type="GO" id="GO:0000922">
    <property type="term" value="C:spindle pole"/>
    <property type="evidence" value="ECO:0007669"/>
    <property type="project" value="TreeGrafter"/>
</dbReference>
<dbReference type="GO" id="GO:1902412">
    <property type="term" value="P:regulation of mitotic cytokinesis"/>
    <property type="evidence" value="ECO:0007669"/>
    <property type="project" value="InterPro"/>
</dbReference>
<sequence>MAARPPVRRRKATGSGAARKASPEDQFMAAAIGDVEWLRQSLREPGASAGAFDRNGLAAVHLAAIHGRLECLRLLIEQNGCDVNSASSTGWRPVHLCISAQTGPRSLQCLLYLLDKGADHSCVNDDFVTPVHQAASEGHLQALQLLIKLGAKLDQTDIRGFRPIDMAKIWGHRKCAKLLATETWHREKDQVARKLKMEKRLAMKDLLKQFEKEEQVAHDMRYQGNEAFNEWVQQVEETKVSHKKRHRSSEEKQPRPDQQQQPPRKDEQLEASPAERYRQPTVTEEDAEADKLQTQVREVIDEANEILGERGGQEQRPPLRLAHHPQDWNHSTKVSICFNPYQPRLEDVYPRDNFTRLPHPANSYPLRLNVRSRHPEAALTGDSDRREMRDVGAERRDAQGDGEDLNESPEEEETKAPRPRPASTVADERPFREQLFACKSVLDIQRRKRLDEVVRRYRGEAAAHLTSDSRSFLFRDALGLETAASAGSVAGSAAASKKSSKQSSRRSSGKSGSQPRQKTPMASHSSRLLTPELKA</sequence>
<dbReference type="Pfam" id="PF13637">
    <property type="entry name" value="Ank_4"/>
    <property type="match status" value="1"/>
</dbReference>
<dbReference type="Pfam" id="PF12796">
    <property type="entry name" value="Ank_2"/>
    <property type="match status" value="1"/>
</dbReference>
<organism evidence="1 2">
    <name type="scientific">Macrostomum lignano</name>
    <dbReference type="NCBI Taxonomy" id="282301"/>
    <lineage>
        <taxon>Eukaryota</taxon>
        <taxon>Metazoa</taxon>
        <taxon>Spiralia</taxon>
        <taxon>Lophotrochozoa</taxon>
        <taxon>Platyhelminthes</taxon>
        <taxon>Rhabditophora</taxon>
        <taxon>Macrostomorpha</taxon>
        <taxon>Macrostomida</taxon>
        <taxon>Macrostomidae</taxon>
        <taxon>Macrostomum</taxon>
    </lineage>
</organism>
<evidence type="ECO:0000313" key="1">
    <source>
        <dbReference type="Proteomes" id="UP000095280"/>
    </source>
</evidence>
<name>A0A1I8J9R9_9PLAT</name>
<reference evidence="2" key="1">
    <citation type="submission" date="2016-11" db="UniProtKB">
        <authorList>
            <consortium name="WormBaseParasite"/>
        </authorList>
    </citation>
    <scope>IDENTIFICATION</scope>
</reference>
<dbReference type="PANTHER" id="PTHR24160">
    <property type="entry name" value="ANKYRIN REPEAT DOMAIN-CONTAINING PROTEIN 53"/>
    <property type="match status" value="1"/>
</dbReference>
<dbReference type="PANTHER" id="PTHR24160:SF1">
    <property type="entry name" value="ANKYRIN REPEAT DOMAIN-CONTAINING PROTEIN 53"/>
    <property type="match status" value="1"/>
</dbReference>
<dbReference type="GO" id="GO:0060236">
    <property type="term" value="P:regulation of mitotic spindle organization"/>
    <property type="evidence" value="ECO:0007669"/>
    <property type="project" value="TreeGrafter"/>
</dbReference>
<dbReference type="WBParaSite" id="maker-uti_cns_0046256-snap-gene-0.5-mRNA-1">
    <property type="protein sequence ID" value="maker-uti_cns_0046256-snap-gene-0.5-mRNA-1"/>
    <property type="gene ID" value="maker-uti_cns_0046256-snap-gene-0.5"/>
</dbReference>
<dbReference type="PROSITE" id="PS50088">
    <property type="entry name" value="ANK_REPEAT"/>
    <property type="match status" value="2"/>
</dbReference>
<dbReference type="AlphaFoldDB" id="A0A1I8J9R9"/>
<dbReference type="InterPro" id="IPR036770">
    <property type="entry name" value="Ankyrin_rpt-contain_sf"/>
</dbReference>
<protein>
    <submittedName>
        <fullName evidence="2">ANK_REP_REGION domain-containing protein</fullName>
    </submittedName>
</protein>
<dbReference type="Proteomes" id="UP000095280">
    <property type="component" value="Unplaced"/>
</dbReference>
<accession>A0A1I8J9R9</accession>
<dbReference type="SUPFAM" id="SSF48403">
    <property type="entry name" value="Ankyrin repeat"/>
    <property type="match status" value="1"/>
</dbReference>
<dbReference type="InterPro" id="IPR042335">
    <property type="entry name" value="ANKRD53"/>
</dbReference>
<dbReference type="PROSITE" id="PS50297">
    <property type="entry name" value="ANK_REP_REGION"/>
    <property type="match status" value="2"/>
</dbReference>
<dbReference type="GO" id="GO:0007080">
    <property type="term" value="P:mitotic metaphase chromosome alignment"/>
    <property type="evidence" value="ECO:0007669"/>
    <property type="project" value="TreeGrafter"/>
</dbReference>
<evidence type="ECO:0000313" key="2">
    <source>
        <dbReference type="WBParaSite" id="maker-uti_cns_0046256-snap-gene-0.5-mRNA-1"/>
    </source>
</evidence>
<dbReference type="OrthoDB" id="10254927at2759"/>
<dbReference type="Gene3D" id="1.25.40.20">
    <property type="entry name" value="Ankyrin repeat-containing domain"/>
    <property type="match status" value="1"/>
</dbReference>